<dbReference type="SUPFAM" id="SSF53146">
    <property type="entry name" value="Nitrogenase accessory factor-like"/>
    <property type="match status" value="1"/>
</dbReference>
<organism evidence="2 3">
    <name type="scientific">Brockia lithotrophica</name>
    <dbReference type="NCBI Taxonomy" id="933949"/>
    <lineage>
        <taxon>Bacteria</taxon>
        <taxon>Bacillati</taxon>
        <taxon>Bacillota</taxon>
        <taxon>Bacilli</taxon>
        <taxon>Bacillales</taxon>
        <taxon>Bacillales Family X. Incertae Sedis</taxon>
        <taxon>Brockia</taxon>
    </lineage>
</organism>
<dbReference type="InterPro" id="IPR036105">
    <property type="entry name" value="DiNase_FeMo-co_biosyn_sf"/>
</dbReference>
<comment type="caution">
    <text evidence="2">The sequence shown here is derived from an EMBL/GenBank/DDBJ whole genome shotgun (WGS) entry which is preliminary data.</text>
</comment>
<feature type="compositionally biased region" description="Basic and acidic residues" evidence="1">
    <location>
        <begin position="65"/>
        <end position="79"/>
    </location>
</feature>
<evidence type="ECO:0000256" key="1">
    <source>
        <dbReference type="SAM" id="MobiDB-lite"/>
    </source>
</evidence>
<dbReference type="AlphaFoldDB" id="A0A2T5G5H4"/>
<sequence>MRVAIAVLQSGRMNPHFGRAKTIAIATVEGGTITQWEEVESDFAHLHPGHHHGPHHARAHLHGDEEAEEHDHDHHHDHEHEDDEGVRRHRDAVFEFLKRHRVDVVLLDHIGHGMRRAQKEGLRLVLANPRMGTAREIVEAFARGEIGEVRG</sequence>
<name>A0A2T5G5H4_9BACL</name>
<dbReference type="Proteomes" id="UP000244016">
    <property type="component" value="Unassembled WGS sequence"/>
</dbReference>
<dbReference type="InterPro" id="IPR051840">
    <property type="entry name" value="NifX/NifY_domain"/>
</dbReference>
<protein>
    <recommendedName>
        <fullName evidence="4">Dinitrogenase iron-molybdenum cofactor biosynthesis domain-containing protein</fullName>
    </recommendedName>
</protein>
<evidence type="ECO:0000313" key="3">
    <source>
        <dbReference type="Proteomes" id="UP000244016"/>
    </source>
</evidence>
<dbReference type="PANTHER" id="PTHR33937:SF2">
    <property type="entry name" value="DINITROGENASE IRON-MOLYBDENUM COFACTOR BIOSYNTHESIS DOMAIN-CONTAINING PROTEIN"/>
    <property type="match status" value="1"/>
</dbReference>
<reference evidence="2 3" key="1">
    <citation type="submission" date="2017-08" db="EMBL/GenBank/DDBJ databases">
        <title>Burning lignite coal seam in the remote Altai Mountains harbors a hydrogen-driven thermophilic microbial community.</title>
        <authorList>
            <person name="Kadnikov V.V."/>
            <person name="Mardanov A.V."/>
            <person name="Ivasenko D."/>
            <person name="Beletsky A.V."/>
            <person name="Karnachuk O.V."/>
            <person name="Ravin N.V."/>
        </authorList>
    </citation>
    <scope>NUCLEOTIDE SEQUENCE [LARGE SCALE GENOMIC DNA]</scope>
    <source>
        <strain evidence="2">AL31</strain>
    </source>
</reference>
<dbReference type="EMBL" id="PEBW01000005">
    <property type="protein sequence ID" value="PTQ51439.1"/>
    <property type="molecule type" value="Genomic_DNA"/>
</dbReference>
<evidence type="ECO:0000313" key="2">
    <source>
        <dbReference type="EMBL" id="PTQ51439.1"/>
    </source>
</evidence>
<feature type="region of interest" description="Disordered" evidence="1">
    <location>
        <begin position="65"/>
        <end position="86"/>
    </location>
</feature>
<gene>
    <name evidence="2" type="ORF">BLITH_1516</name>
</gene>
<accession>A0A2T5G5H4</accession>
<dbReference type="Gene3D" id="3.30.420.130">
    <property type="entry name" value="Dinitrogenase iron-molybdenum cofactor biosynthesis domain"/>
    <property type="match status" value="2"/>
</dbReference>
<dbReference type="PANTHER" id="PTHR33937">
    <property type="entry name" value="IRON-MOLYBDENUM PROTEIN-RELATED-RELATED"/>
    <property type="match status" value="1"/>
</dbReference>
<evidence type="ECO:0008006" key="4">
    <source>
        <dbReference type="Google" id="ProtNLM"/>
    </source>
</evidence>
<proteinExistence type="predicted"/>